<dbReference type="GO" id="GO:0008483">
    <property type="term" value="F:transaminase activity"/>
    <property type="evidence" value="ECO:0007669"/>
    <property type="project" value="UniProtKB-KW"/>
</dbReference>
<dbReference type="SUPFAM" id="SSF53383">
    <property type="entry name" value="PLP-dependent transferases"/>
    <property type="match status" value="1"/>
</dbReference>
<dbReference type="AlphaFoldDB" id="A0A147HQM9"/>
<keyword evidence="1" id="KW-0032">Aminotransferase</keyword>
<sequence>QRLDAAGQAGRAGDRLRQGLEEIIQRRNLPYVAYNLGSIVHLQTSGVLLLDTSNPLKLLRVRNEAKARKHMMEEMGAAYTAHGLITLAGSRIYTSLADTDAVIDDALERFDRVFQLV</sequence>
<protein>
    <submittedName>
        <fullName evidence="1">Glutamate-1-semialdehyde aminotransferase</fullName>
    </submittedName>
</protein>
<keyword evidence="1" id="KW-0808">Transferase</keyword>
<gene>
    <name evidence="1" type="ORF">NS319_19540</name>
</gene>
<dbReference type="InterPro" id="IPR015424">
    <property type="entry name" value="PyrdxlP-dep_Trfase"/>
</dbReference>
<accession>A0A147HQM9</accession>
<dbReference type="PATRIC" id="fig|33051.3.peg.1928"/>
<dbReference type="RefSeq" id="WP_206542419.1">
    <property type="nucleotide sequence ID" value="NZ_LDTD01000277.1"/>
</dbReference>
<evidence type="ECO:0000313" key="1">
    <source>
        <dbReference type="EMBL" id="KTT62589.1"/>
    </source>
</evidence>
<dbReference type="EMBL" id="LDTD01000277">
    <property type="protein sequence ID" value="KTT62589.1"/>
    <property type="molecule type" value="Genomic_DNA"/>
</dbReference>
<organism evidence="1 2">
    <name type="scientific">Sphingomonas sanguinis</name>
    <dbReference type="NCBI Taxonomy" id="33051"/>
    <lineage>
        <taxon>Bacteria</taxon>
        <taxon>Pseudomonadati</taxon>
        <taxon>Pseudomonadota</taxon>
        <taxon>Alphaproteobacteria</taxon>
        <taxon>Sphingomonadales</taxon>
        <taxon>Sphingomonadaceae</taxon>
        <taxon>Sphingomonas</taxon>
    </lineage>
</organism>
<dbReference type="Gene3D" id="3.90.1150.10">
    <property type="entry name" value="Aspartate Aminotransferase, domain 1"/>
    <property type="match status" value="1"/>
</dbReference>
<reference evidence="1 2" key="1">
    <citation type="journal article" date="2016" name="Front. Microbiol.">
        <title>Genomic Resource of Rice Seed Associated Bacteria.</title>
        <authorList>
            <person name="Midha S."/>
            <person name="Bansal K."/>
            <person name="Sharma S."/>
            <person name="Kumar N."/>
            <person name="Patil P.P."/>
            <person name="Chaudhry V."/>
            <person name="Patil P.B."/>
        </authorList>
    </citation>
    <scope>NUCLEOTIDE SEQUENCE [LARGE SCALE GENOMIC DNA]</scope>
    <source>
        <strain evidence="1 2">NS319</strain>
    </source>
</reference>
<dbReference type="Proteomes" id="UP000072867">
    <property type="component" value="Unassembled WGS sequence"/>
</dbReference>
<comment type="caution">
    <text evidence="1">The sequence shown here is derived from an EMBL/GenBank/DDBJ whole genome shotgun (WGS) entry which is preliminary data.</text>
</comment>
<dbReference type="InterPro" id="IPR015422">
    <property type="entry name" value="PyrdxlP-dep_Trfase_small"/>
</dbReference>
<proteinExistence type="predicted"/>
<name>A0A147HQM9_9SPHN</name>
<feature type="non-terminal residue" evidence="1">
    <location>
        <position position="1"/>
    </location>
</feature>
<evidence type="ECO:0000313" key="2">
    <source>
        <dbReference type="Proteomes" id="UP000072867"/>
    </source>
</evidence>